<proteinExistence type="predicted"/>
<accession>A0AAW9RYI1</accession>
<dbReference type="RefSeq" id="WP_346822751.1">
    <property type="nucleotide sequence ID" value="NZ_JBDKWZ010000011.1"/>
</dbReference>
<dbReference type="Proteomes" id="UP001403385">
    <property type="component" value="Unassembled WGS sequence"/>
</dbReference>
<reference evidence="1 2" key="1">
    <citation type="submission" date="2024-04" db="EMBL/GenBank/DDBJ databases">
        <title>Novel genus in family Flammeovirgaceae.</title>
        <authorList>
            <person name="Nguyen T.H."/>
            <person name="Vuong T.Q."/>
            <person name="Le H."/>
            <person name="Kim S.-G."/>
        </authorList>
    </citation>
    <scope>NUCLEOTIDE SEQUENCE [LARGE SCALE GENOMIC DNA]</scope>
    <source>
        <strain evidence="1 2">JCM 23209</strain>
    </source>
</reference>
<evidence type="ECO:0000313" key="1">
    <source>
        <dbReference type="EMBL" id="MEN7549972.1"/>
    </source>
</evidence>
<dbReference type="AlphaFoldDB" id="A0AAW9RYI1"/>
<comment type="caution">
    <text evidence="1">The sequence shown here is derived from an EMBL/GenBank/DDBJ whole genome shotgun (WGS) entry which is preliminary data.</text>
</comment>
<evidence type="ECO:0000313" key="2">
    <source>
        <dbReference type="Proteomes" id="UP001403385"/>
    </source>
</evidence>
<keyword evidence="2" id="KW-1185">Reference proteome</keyword>
<gene>
    <name evidence="1" type="ORF">AAG747_18750</name>
</gene>
<organism evidence="1 2">
    <name type="scientific">Rapidithrix thailandica</name>
    <dbReference type="NCBI Taxonomy" id="413964"/>
    <lineage>
        <taxon>Bacteria</taxon>
        <taxon>Pseudomonadati</taxon>
        <taxon>Bacteroidota</taxon>
        <taxon>Cytophagia</taxon>
        <taxon>Cytophagales</taxon>
        <taxon>Flammeovirgaceae</taxon>
        <taxon>Rapidithrix</taxon>
    </lineage>
</organism>
<sequence>MNIFIFGNGNIRFSDFLEFYEKPLRKYSTQAHVSFSVCDFRGVDILIMELLKSVTQNVTLYHIGERPRYLPDQYKTTVGQWQLCGGFADDRQRDLTAIENCTHFLARDFNSSSQRKSGTLSNIELCEKLDKVRIT</sequence>
<protein>
    <submittedName>
        <fullName evidence="1">Uncharacterized protein</fullName>
    </submittedName>
</protein>
<dbReference type="EMBL" id="JBDKWZ010000011">
    <property type="protein sequence ID" value="MEN7549972.1"/>
    <property type="molecule type" value="Genomic_DNA"/>
</dbReference>
<name>A0AAW9RYI1_9BACT</name>